<evidence type="ECO:0000256" key="2">
    <source>
        <dbReference type="PROSITE-ProRule" id="PRU00169"/>
    </source>
</evidence>
<dbReference type="Proteomes" id="UP000005324">
    <property type="component" value="Unassembled WGS sequence"/>
</dbReference>
<dbReference type="SUPFAM" id="SSF52172">
    <property type="entry name" value="CheY-like"/>
    <property type="match status" value="1"/>
</dbReference>
<dbReference type="EMBL" id="ADVL01000766">
    <property type="protein sequence ID" value="EFH09579.1"/>
    <property type="molecule type" value="Genomic_DNA"/>
</dbReference>
<dbReference type="PANTHER" id="PTHR44591:SF25">
    <property type="entry name" value="CHEMOTAXIS TWO-COMPONENT RESPONSE REGULATOR"/>
    <property type="match status" value="1"/>
</dbReference>
<dbReference type="CDD" id="cd00156">
    <property type="entry name" value="REC"/>
    <property type="match status" value="1"/>
</dbReference>
<dbReference type="HOGENOM" id="CLU_000445_69_17_5"/>
<sequence>MRLYYREILGGLGCPVEDAWNGLEGLEKALRAPPRLILVDVNMPGLDGHSMLRRMRQEPTLRAVPAITITTETGAEAASRAYQSGANLYLPKPVRPEPLATLARILLGMPPA</sequence>
<organism evidence="4 5">
    <name type="scientific">Pseudoroseomonas cervicalis ATCC 49957</name>
    <dbReference type="NCBI Taxonomy" id="525371"/>
    <lineage>
        <taxon>Bacteria</taxon>
        <taxon>Pseudomonadati</taxon>
        <taxon>Pseudomonadota</taxon>
        <taxon>Alphaproteobacteria</taxon>
        <taxon>Acetobacterales</taxon>
        <taxon>Roseomonadaceae</taxon>
        <taxon>Roseomonas</taxon>
    </lineage>
</organism>
<dbReference type="GO" id="GO:0000160">
    <property type="term" value="P:phosphorelay signal transduction system"/>
    <property type="evidence" value="ECO:0007669"/>
    <property type="project" value="InterPro"/>
</dbReference>
<dbReference type="SMART" id="SM00448">
    <property type="entry name" value="REC"/>
    <property type="match status" value="1"/>
</dbReference>
<accession>D5RSZ0</accession>
<evidence type="ECO:0000256" key="1">
    <source>
        <dbReference type="ARBA" id="ARBA00022553"/>
    </source>
</evidence>
<evidence type="ECO:0000313" key="5">
    <source>
        <dbReference type="Proteomes" id="UP000005324"/>
    </source>
</evidence>
<dbReference type="InterPro" id="IPR050595">
    <property type="entry name" value="Bact_response_regulator"/>
</dbReference>
<keyword evidence="1 2" id="KW-0597">Phosphoprotein</keyword>
<dbReference type="PROSITE" id="PS50110">
    <property type="entry name" value="RESPONSE_REGULATORY"/>
    <property type="match status" value="1"/>
</dbReference>
<keyword evidence="5" id="KW-1185">Reference proteome</keyword>
<dbReference type="Gene3D" id="3.40.50.2300">
    <property type="match status" value="1"/>
</dbReference>
<feature type="domain" description="Response regulatory" evidence="3">
    <location>
        <begin position="1"/>
        <end position="107"/>
    </location>
</feature>
<name>D5RSZ0_9PROT</name>
<dbReference type="InterPro" id="IPR001789">
    <property type="entry name" value="Sig_transdc_resp-reg_receiver"/>
</dbReference>
<dbReference type="AlphaFoldDB" id="D5RSZ0"/>
<evidence type="ECO:0000259" key="3">
    <source>
        <dbReference type="PROSITE" id="PS50110"/>
    </source>
</evidence>
<dbReference type="InterPro" id="IPR011006">
    <property type="entry name" value="CheY-like_superfamily"/>
</dbReference>
<dbReference type="Pfam" id="PF00072">
    <property type="entry name" value="Response_reg"/>
    <property type="match status" value="1"/>
</dbReference>
<feature type="modified residue" description="4-aspartylphosphate" evidence="2">
    <location>
        <position position="40"/>
    </location>
</feature>
<proteinExistence type="predicted"/>
<evidence type="ECO:0000313" key="4">
    <source>
        <dbReference type="EMBL" id="EFH09579.1"/>
    </source>
</evidence>
<gene>
    <name evidence="4" type="primary">cheY2</name>
    <name evidence="4" type="ORF">HMPREF0731_4202</name>
</gene>
<protein>
    <submittedName>
        <fullName evidence="4">Response regulator receiver domain protein</fullName>
    </submittedName>
</protein>
<comment type="caution">
    <text evidence="4">The sequence shown here is derived from an EMBL/GenBank/DDBJ whole genome shotgun (WGS) entry which is preliminary data.</text>
</comment>
<dbReference type="PANTHER" id="PTHR44591">
    <property type="entry name" value="STRESS RESPONSE REGULATOR PROTEIN 1"/>
    <property type="match status" value="1"/>
</dbReference>
<reference evidence="4 5" key="1">
    <citation type="submission" date="2010-04" db="EMBL/GenBank/DDBJ databases">
        <authorList>
            <person name="Qin X."/>
            <person name="Bachman B."/>
            <person name="Battles P."/>
            <person name="Bell A."/>
            <person name="Bess C."/>
            <person name="Bickham C."/>
            <person name="Chaboub L."/>
            <person name="Chen D."/>
            <person name="Coyle M."/>
            <person name="Deiros D.R."/>
            <person name="Dinh H."/>
            <person name="Forbes L."/>
            <person name="Fowler G."/>
            <person name="Francisco L."/>
            <person name="Fu Q."/>
            <person name="Gubbala S."/>
            <person name="Hale W."/>
            <person name="Han Y."/>
            <person name="Hemphill L."/>
            <person name="Highlander S.K."/>
            <person name="Hirani K."/>
            <person name="Hogues M."/>
            <person name="Jackson L."/>
            <person name="Jakkamsetti A."/>
            <person name="Javaid M."/>
            <person name="Jiang H."/>
            <person name="Korchina V."/>
            <person name="Kovar C."/>
            <person name="Lara F."/>
            <person name="Lee S."/>
            <person name="Mata R."/>
            <person name="Mathew T."/>
            <person name="Moen C."/>
            <person name="Morales K."/>
            <person name="Munidasa M."/>
            <person name="Nazareth L."/>
            <person name="Ngo R."/>
            <person name="Nguyen L."/>
            <person name="Okwuonu G."/>
            <person name="Ongeri F."/>
            <person name="Patil S."/>
            <person name="Petrosino J."/>
            <person name="Pham C."/>
            <person name="Pham P."/>
            <person name="Pu L.-L."/>
            <person name="Puazo M."/>
            <person name="Raj R."/>
            <person name="Reid J."/>
            <person name="Rouhana J."/>
            <person name="Saada N."/>
            <person name="Shang Y."/>
            <person name="Simmons D."/>
            <person name="Thornton R."/>
            <person name="Warren J."/>
            <person name="Weissenberger G."/>
            <person name="Zhang J."/>
            <person name="Zhang L."/>
            <person name="Zhou C."/>
            <person name="Zhu D."/>
            <person name="Muzny D."/>
            <person name="Worley K."/>
            <person name="Gibbs R."/>
        </authorList>
    </citation>
    <scope>NUCLEOTIDE SEQUENCE [LARGE SCALE GENOMIC DNA]</scope>
    <source>
        <strain evidence="4 5">ATCC 49957</strain>
    </source>
</reference>